<dbReference type="Pfam" id="PF24778">
    <property type="entry name" value="Ig-CFAP74_3rd"/>
    <property type="match status" value="1"/>
</dbReference>
<dbReference type="EMBL" id="JAYRBN010000026">
    <property type="protein sequence ID" value="KAL2749968.1"/>
    <property type="molecule type" value="Genomic_DNA"/>
</dbReference>
<evidence type="ECO:0000259" key="3">
    <source>
        <dbReference type="Pfam" id="PF24798"/>
    </source>
</evidence>
<dbReference type="Proteomes" id="UP001607303">
    <property type="component" value="Unassembled WGS sequence"/>
</dbReference>
<dbReference type="Pfam" id="PF24771">
    <property type="entry name" value="Ig_CFAP74_1st"/>
    <property type="match status" value="1"/>
</dbReference>
<dbReference type="Gene3D" id="2.60.40.10">
    <property type="entry name" value="Immunoglobulins"/>
    <property type="match status" value="1"/>
</dbReference>
<evidence type="ECO:0000313" key="5">
    <source>
        <dbReference type="Proteomes" id="UP001607303"/>
    </source>
</evidence>
<comment type="caution">
    <text evidence="4">The sequence shown here is derived from an EMBL/GenBank/DDBJ whole genome shotgun (WGS) entry which is preliminary data.</text>
</comment>
<proteinExistence type="predicted"/>
<gene>
    <name evidence="4" type="ORF">V1477_002039</name>
</gene>
<feature type="region of interest" description="Disordered" evidence="1">
    <location>
        <begin position="1016"/>
        <end position="1047"/>
    </location>
</feature>
<protein>
    <submittedName>
        <fullName evidence="4">Cilia- and flagella-associated protein 74-like</fullName>
    </submittedName>
</protein>
<reference evidence="4 5" key="1">
    <citation type="journal article" date="2024" name="Ann. Entomol. Soc. Am.">
        <title>Genomic analyses of the southern and eastern yellowjacket wasps (Hymenoptera: Vespidae) reveal evolutionary signatures of social life.</title>
        <authorList>
            <person name="Catto M.A."/>
            <person name="Caine P.B."/>
            <person name="Orr S.E."/>
            <person name="Hunt B.G."/>
            <person name="Goodisman M.A.D."/>
        </authorList>
    </citation>
    <scope>NUCLEOTIDE SEQUENCE [LARGE SCALE GENOMIC DNA]</scope>
    <source>
        <strain evidence="4">232</strain>
        <tissue evidence="4">Head and thorax</tissue>
    </source>
</reference>
<evidence type="ECO:0000259" key="2">
    <source>
        <dbReference type="Pfam" id="PF24778"/>
    </source>
</evidence>
<evidence type="ECO:0000313" key="4">
    <source>
        <dbReference type="EMBL" id="KAL2749968.1"/>
    </source>
</evidence>
<dbReference type="InterPro" id="IPR013783">
    <property type="entry name" value="Ig-like_fold"/>
</dbReference>
<feature type="domain" description="CFAP74 fourth Ig-like" evidence="3">
    <location>
        <begin position="690"/>
        <end position="758"/>
    </location>
</feature>
<dbReference type="Pfam" id="PF24798">
    <property type="entry name" value="Ig-CFAP74_4th"/>
    <property type="match status" value="1"/>
</dbReference>
<dbReference type="AlphaFoldDB" id="A0ABD2CXU6"/>
<sequence length="1213" mass="141302">MACQNLRFRSVKKKEEIQIFDEKTEARLKRERSNVLRGLLTLKKYERIRTEECSKLAQEKYEDKKEDKDYACTKLSILKRMLRLKIQSIQNERFKKCSQKKFVVSFMRLKNELLNQRLDYLCHLEERKKIREHDRSKFVNRLLEKYEIVDGSLPYDHPIFDQIITFKRNRKKEKFARKKRTIEIIEKISREMNGRCIKLIKRVRSVRSFDEEECPNIYFEKYIESREYKIQNKEKERTESITVLNKEITTTEKNNEISTKVEEKDLSTKSKEEVTTVKEGLTVVHFEKKKHLLLDDDEFPIDNCFYANPDKIEFKDFQIGKTYCRKVCIFNKSSKWAYIRYHKIETKIWEPVIEVNMYSAAKLKPGLHVKINIKFLPIHEEEVIAMIHFLTFGPDNPTTYHRFSIPIHCLPEIPIPIIDPQEIRFVSLPIWQFTDSKLNEKILTISNEGKKLFTLLIENKDRRYNYFVWSFENGEIQSVESSDEDISMLFNEDRLIDDNENERKKNNMSFSMIDIPADFSCRLRIRFYPKYVGFHFENLQLRFKINKEIFDRRDVSMWAEATGLQIHLDPSYIDLGIVVMDFGIYQQNFNIINTGRLSVEVSMSIPRSLKNQIFLYPRSTLIQPESINTISVRFIPESNIIKKSRRYYNSISNVLEVPIHVKSMSADAINASPLILKVLSTLTTCHALILEPSHVELGRVFTHESVLAELTLTNVSLLVQEYGFVNLPSFMEIQPNYGFGKILPGESIPLHLIYSPFSIDIPGNELGVNGLEGERSFLVQVVTITELAGRGKELETDKLKNPYVRKSKQFRMGSGLPFKTKIVDGNECRMLRKKNLKDLKKEFHRRCDITEDINDEYEQTSFKEENTSSAVSKLDRKMDKRVEKNVIKVSVYIVDTYCELSEQILEFPGTPCGCFSIISIELRAFNMASYPNCSCNVLKKDQSKEFTARYEFRCSSRQMSIVPASGRLRSNDLVVIKFIFEPKLSKYAVTKRTQELKASMIAKELETEKLTNIEKKSTRKEKLPAKTRRQKRSKDNEVEETDRTKKEKENLKISSNDLFLGECDLLENFEAYSTTIDVACSIEIETADGISREETLFAKLYCPVIKPAIIILNTTREISFEPTIIGSSSRKFLSVKNISDREVKVRVTLLNPLGPFFMPPGKTLEIGSVLTLPITYRPTEEDPSRVQEFFEVAAVGTRTSWLMAVSGEAVTPS</sequence>
<evidence type="ECO:0000256" key="1">
    <source>
        <dbReference type="SAM" id="MobiDB-lite"/>
    </source>
</evidence>
<organism evidence="4 5">
    <name type="scientific">Vespula maculifrons</name>
    <name type="common">Eastern yellow jacket</name>
    <name type="synonym">Wasp</name>
    <dbReference type="NCBI Taxonomy" id="7453"/>
    <lineage>
        <taxon>Eukaryota</taxon>
        <taxon>Metazoa</taxon>
        <taxon>Ecdysozoa</taxon>
        <taxon>Arthropoda</taxon>
        <taxon>Hexapoda</taxon>
        <taxon>Insecta</taxon>
        <taxon>Pterygota</taxon>
        <taxon>Neoptera</taxon>
        <taxon>Endopterygota</taxon>
        <taxon>Hymenoptera</taxon>
        <taxon>Apocrita</taxon>
        <taxon>Aculeata</taxon>
        <taxon>Vespoidea</taxon>
        <taxon>Vespidae</taxon>
        <taxon>Vespinae</taxon>
        <taxon>Vespula</taxon>
    </lineage>
</organism>
<dbReference type="InterPro" id="IPR056307">
    <property type="entry name" value="Ig-CFAP74_3rd"/>
</dbReference>
<dbReference type="InterPro" id="IPR056310">
    <property type="entry name" value="Ig-CFAP74_4th"/>
</dbReference>
<name>A0ABD2CXU6_VESMC</name>
<feature type="domain" description="CFAP74 third Ig-like" evidence="2">
    <location>
        <begin position="569"/>
        <end position="663"/>
    </location>
</feature>
<keyword evidence="5" id="KW-1185">Reference proteome</keyword>
<accession>A0ABD2CXU6</accession>
<dbReference type="PANTHER" id="PTHR22538">
    <property type="entry name" value="CILIA- AND FLAGELLA-ASSOCIATED PROTEIN 74"/>
    <property type="match status" value="1"/>
</dbReference>
<feature type="compositionally biased region" description="Basic and acidic residues" evidence="1">
    <location>
        <begin position="1033"/>
        <end position="1047"/>
    </location>
</feature>
<dbReference type="PANTHER" id="PTHR22538:SF0">
    <property type="entry name" value="CILIA- AND FLAGELLA-ASSOCIATED PROTEIN 74"/>
    <property type="match status" value="1"/>
</dbReference>